<dbReference type="EMBL" id="LSBJ02000005">
    <property type="protein sequence ID" value="OAQ64823.1"/>
    <property type="molecule type" value="Genomic_DNA"/>
</dbReference>
<dbReference type="InterPro" id="IPR052337">
    <property type="entry name" value="SAT4-like"/>
</dbReference>
<proteinExistence type="inferred from homology"/>
<dbReference type="PANTHER" id="PTHR33048">
    <property type="entry name" value="PTH11-LIKE INTEGRAL MEMBRANE PROTEIN (AFU_ORTHOLOGUE AFUA_5G11245)"/>
    <property type="match status" value="1"/>
</dbReference>
<feature type="transmembrane region" description="Helical" evidence="7">
    <location>
        <begin position="197"/>
        <end position="217"/>
    </location>
</feature>
<evidence type="ECO:0000313" key="10">
    <source>
        <dbReference type="Proteomes" id="UP000078397"/>
    </source>
</evidence>
<name>A0A179FIJ6_METCM</name>
<feature type="domain" description="Rhodopsin" evidence="8">
    <location>
        <begin position="68"/>
        <end position="290"/>
    </location>
</feature>
<evidence type="ECO:0000256" key="2">
    <source>
        <dbReference type="ARBA" id="ARBA00022692"/>
    </source>
</evidence>
<feature type="compositionally biased region" description="Polar residues" evidence="6">
    <location>
        <begin position="387"/>
        <end position="399"/>
    </location>
</feature>
<feature type="compositionally biased region" description="Polar residues" evidence="6">
    <location>
        <begin position="326"/>
        <end position="344"/>
    </location>
</feature>
<feature type="transmembrane region" description="Helical" evidence="7">
    <location>
        <begin position="229"/>
        <end position="247"/>
    </location>
</feature>
<keyword evidence="3 7" id="KW-1133">Transmembrane helix</keyword>
<evidence type="ECO:0000256" key="4">
    <source>
        <dbReference type="ARBA" id="ARBA00023136"/>
    </source>
</evidence>
<dbReference type="KEGG" id="pchm:VFPPC_06040"/>
<keyword evidence="10" id="KW-1185">Reference proteome</keyword>
<feature type="transmembrane region" description="Helical" evidence="7">
    <location>
        <begin position="154"/>
        <end position="177"/>
    </location>
</feature>
<comment type="similarity">
    <text evidence="5">Belongs to the SAT4 family.</text>
</comment>
<evidence type="ECO:0000256" key="5">
    <source>
        <dbReference type="ARBA" id="ARBA00038359"/>
    </source>
</evidence>
<gene>
    <name evidence="9" type="ORF">VFPPC_06040</name>
</gene>
<organism evidence="9 10">
    <name type="scientific">Pochonia chlamydosporia 170</name>
    <dbReference type="NCBI Taxonomy" id="1380566"/>
    <lineage>
        <taxon>Eukaryota</taxon>
        <taxon>Fungi</taxon>
        <taxon>Dikarya</taxon>
        <taxon>Ascomycota</taxon>
        <taxon>Pezizomycotina</taxon>
        <taxon>Sordariomycetes</taxon>
        <taxon>Hypocreomycetidae</taxon>
        <taxon>Hypocreales</taxon>
        <taxon>Clavicipitaceae</taxon>
        <taxon>Pochonia</taxon>
    </lineage>
</organism>
<evidence type="ECO:0000256" key="3">
    <source>
        <dbReference type="ARBA" id="ARBA00022989"/>
    </source>
</evidence>
<keyword evidence="4 7" id="KW-0472">Membrane</keyword>
<dbReference type="GO" id="GO:0016020">
    <property type="term" value="C:membrane"/>
    <property type="evidence" value="ECO:0007669"/>
    <property type="project" value="UniProtKB-SubCell"/>
</dbReference>
<dbReference type="InterPro" id="IPR049326">
    <property type="entry name" value="Rhodopsin_dom_fungi"/>
</dbReference>
<dbReference type="AlphaFoldDB" id="A0A179FIJ6"/>
<feature type="region of interest" description="Disordered" evidence="6">
    <location>
        <begin position="311"/>
        <end position="404"/>
    </location>
</feature>
<protein>
    <recommendedName>
        <fullName evidence="8">Rhodopsin domain-containing protein</fullName>
    </recommendedName>
</protein>
<dbReference type="RefSeq" id="XP_018142137.1">
    <property type="nucleotide sequence ID" value="XM_018285141.1"/>
</dbReference>
<feature type="compositionally biased region" description="Basic and acidic residues" evidence="6">
    <location>
        <begin position="361"/>
        <end position="374"/>
    </location>
</feature>
<evidence type="ECO:0000256" key="7">
    <source>
        <dbReference type="SAM" id="Phobius"/>
    </source>
</evidence>
<evidence type="ECO:0000313" key="9">
    <source>
        <dbReference type="EMBL" id="OAQ64823.1"/>
    </source>
</evidence>
<feature type="transmembrane region" description="Helical" evidence="7">
    <location>
        <begin position="63"/>
        <end position="91"/>
    </location>
</feature>
<dbReference type="PANTHER" id="PTHR33048:SF123">
    <property type="entry name" value="INTEGRAL MEMBRANE PROTEIN"/>
    <property type="match status" value="1"/>
</dbReference>
<dbReference type="Pfam" id="PF20684">
    <property type="entry name" value="Fung_rhodopsin"/>
    <property type="match status" value="1"/>
</dbReference>
<feature type="transmembrane region" description="Helical" evidence="7">
    <location>
        <begin position="119"/>
        <end position="142"/>
    </location>
</feature>
<dbReference type="GeneID" id="28849135"/>
<sequence>MHQHNNPNSPPVLDNPRGRAVVAAVSVVLVLMAVAICMRLWGRCRYRAPVSRTISKPHYGESMFWILMSDITVVMSYLLSLTLTVLCYIAVHWGEGLHKTEFSHTQAQKILQIFFVYQVLYKFVSGIAKIATLFLLLAISMAQMKVFNRFCKGFAVYIGLYCIVTSVTMVFQCGVHFDANWTSNGKEYCIDLPPFWVSHAAINVSATAVMVILPWWLFASITYRRKHAIAATISAFAAGYVSSVAVAQPLTVTQRDRVGHYGNLTGIVVSQLEVDFACIAACIPTVLKMMEEFWVLFCVHVLGRTSMSWNETGARSTGASSKAHATMTSGRSNPSGRVSLSVVGSNHRDPHSSDPYVDLDTFERGSMHSRERIVRAGPSGDVHVQRGRSTSVDGNSQSGPDDFRDWTCYLRDQRDIMGNAER</sequence>
<comment type="caution">
    <text evidence="9">The sequence shown here is derived from an EMBL/GenBank/DDBJ whole genome shotgun (WGS) entry which is preliminary data.</text>
</comment>
<evidence type="ECO:0000256" key="1">
    <source>
        <dbReference type="ARBA" id="ARBA00004141"/>
    </source>
</evidence>
<dbReference type="Proteomes" id="UP000078397">
    <property type="component" value="Unassembled WGS sequence"/>
</dbReference>
<evidence type="ECO:0000256" key="6">
    <source>
        <dbReference type="SAM" id="MobiDB-lite"/>
    </source>
</evidence>
<evidence type="ECO:0000259" key="8">
    <source>
        <dbReference type="Pfam" id="PF20684"/>
    </source>
</evidence>
<keyword evidence="2 7" id="KW-0812">Transmembrane</keyword>
<accession>A0A179FIJ6</accession>
<comment type="subcellular location">
    <subcellularLocation>
        <location evidence="1">Membrane</location>
        <topology evidence="1">Multi-pass membrane protein</topology>
    </subcellularLocation>
</comment>
<feature type="transmembrane region" description="Helical" evidence="7">
    <location>
        <begin position="20"/>
        <end position="42"/>
    </location>
</feature>
<feature type="compositionally biased region" description="Polar residues" evidence="6">
    <location>
        <begin position="311"/>
        <end position="320"/>
    </location>
</feature>
<reference evidence="9 10" key="1">
    <citation type="journal article" date="2016" name="PLoS Pathog.">
        <title>Biosynthesis of antibiotic leucinostatins in bio-control fungus Purpureocillium lilacinum and their inhibition on phytophthora revealed by genome mining.</title>
        <authorList>
            <person name="Wang G."/>
            <person name="Liu Z."/>
            <person name="Lin R."/>
            <person name="Li E."/>
            <person name="Mao Z."/>
            <person name="Ling J."/>
            <person name="Yang Y."/>
            <person name="Yin W.B."/>
            <person name="Xie B."/>
        </authorList>
    </citation>
    <scope>NUCLEOTIDE SEQUENCE [LARGE SCALE GENOMIC DNA]</scope>
    <source>
        <strain evidence="9">170</strain>
    </source>
</reference>
<dbReference type="OrthoDB" id="5239047at2759"/>